<dbReference type="SUPFAM" id="SSF48264">
    <property type="entry name" value="Cytochrome P450"/>
    <property type="match status" value="1"/>
</dbReference>
<dbReference type="GO" id="GO:0016705">
    <property type="term" value="F:oxidoreductase activity, acting on paired donors, with incorporation or reduction of molecular oxygen"/>
    <property type="evidence" value="ECO:0007669"/>
    <property type="project" value="InterPro"/>
</dbReference>
<dbReference type="InterPro" id="IPR036396">
    <property type="entry name" value="Cyt_P450_sf"/>
</dbReference>
<dbReference type="Proteomes" id="UP000243975">
    <property type="component" value="Unassembled WGS sequence"/>
</dbReference>
<dbReference type="Gramene" id="KVH91881">
    <property type="protein sequence ID" value="KVH91881"/>
    <property type="gene ID" value="Ccrd_006091"/>
</dbReference>
<dbReference type="GO" id="GO:0005506">
    <property type="term" value="F:iron ion binding"/>
    <property type="evidence" value="ECO:0007669"/>
    <property type="project" value="InterPro"/>
</dbReference>
<accession>A0A103XJH1</accession>
<keyword evidence="2" id="KW-0408">Iron</keyword>
<evidence type="ECO:0000256" key="1">
    <source>
        <dbReference type="ARBA" id="ARBA00022723"/>
    </source>
</evidence>
<dbReference type="OMA" id="VAITHWV"/>
<dbReference type="Gene3D" id="1.10.630.10">
    <property type="entry name" value="Cytochrome P450"/>
    <property type="match status" value="1"/>
</dbReference>
<organism evidence="3 4">
    <name type="scientific">Cynara cardunculus var. scolymus</name>
    <name type="common">Globe artichoke</name>
    <name type="synonym">Cynara scolymus</name>
    <dbReference type="NCBI Taxonomy" id="59895"/>
    <lineage>
        <taxon>Eukaryota</taxon>
        <taxon>Viridiplantae</taxon>
        <taxon>Streptophyta</taxon>
        <taxon>Embryophyta</taxon>
        <taxon>Tracheophyta</taxon>
        <taxon>Spermatophyta</taxon>
        <taxon>Magnoliopsida</taxon>
        <taxon>eudicotyledons</taxon>
        <taxon>Gunneridae</taxon>
        <taxon>Pentapetalae</taxon>
        <taxon>asterids</taxon>
        <taxon>campanulids</taxon>
        <taxon>Asterales</taxon>
        <taxon>Asteraceae</taxon>
        <taxon>Carduoideae</taxon>
        <taxon>Cardueae</taxon>
        <taxon>Carduinae</taxon>
        <taxon>Cynara</taxon>
    </lineage>
</organism>
<evidence type="ECO:0000313" key="3">
    <source>
        <dbReference type="EMBL" id="KVH91881.1"/>
    </source>
</evidence>
<dbReference type="Pfam" id="PF00067">
    <property type="entry name" value="p450"/>
    <property type="match status" value="1"/>
</dbReference>
<dbReference type="PANTHER" id="PTHR24286">
    <property type="entry name" value="CYTOCHROME P450 26"/>
    <property type="match status" value="1"/>
</dbReference>
<dbReference type="GO" id="GO:0020037">
    <property type="term" value="F:heme binding"/>
    <property type="evidence" value="ECO:0007669"/>
    <property type="project" value="InterPro"/>
</dbReference>
<comment type="caution">
    <text evidence="3">The sequence shown here is derived from an EMBL/GenBank/DDBJ whole genome shotgun (WGS) entry which is preliminary data.</text>
</comment>
<keyword evidence="4" id="KW-1185">Reference proteome</keyword>
<evidence type="ECO:0000313" key="4">
    <source>
        <dbReference type="Proteomes" id="UP000243975"/>
    </source>
</evidence>
<proteinExistence type="predicted"/>
<dbReference type="EMBL" id="LEKV01004901">
    <property type="protein sequence ID" value="KVH91881.1"/>
    <property type="molecule type" value="Genomic_DNA"/>
</dbReference>
<feature type="non-terminal residue" evidence="3">
    <location>
        <position position="1"/>
    </location>
</feature>
<dbReference type="PANTHER" id="PTHR24286:SF11">
    <property type="entry name" value="CYTOCHROME P450, FAMILY 87, SUBFAMILY A, POLYPEPTIDE 2"/>
    <property type="match status" value="1"/>
</dbReference>
<keyword evidence="1" id="KW-0479">Metal-binding</keyword>
<sequence>MWPLSSLIAALAVVAITHWVYRWRNPKCNGKLPPGSMGWPLLGESIQFFAPNRTWDTPPFIKKRIQRYGSIFRTSFVGMKVIVSTDGDLNYKVFQQEDQFQSWYPESMTRVFGKQNPSVLYGYLHKYLKNMMLHLVGYGGLKKMLSEVETEAVKAIEKWAEQGTTVELKAAIADMLKERRENPNDVNSDFFDFVVEELKQDDTIVTEAIALDMMFMLLFASYETTTLALLVAVKLLTENPKALKELTEEHEKILEMRENP</sequence>
<dbReference type="GO" id="GO:0010268">
    <property type="term" value="P:brassinosteroid homeostasis"/>
    <property type="evidence" value="ECO:0007669"/>
    <property type="project" value="TreeGrafter"/>
</dbReference>
<evidence type="ECO:0000256" key="2">
    <source>
        <dbReference type="ARBA" id="ARBA00023004"/>
    </source>
</evidence>
<dbReference type="AlphaFoldDB" id="A0A103XJH1"/>
<reference evidence="3 4" key="1">
    <citation type="journal article" date="2016" name="Sci. Rep.">
        <title>The genome sequence of the outbreeding globe artichoke constructed de novo incorporating a phase-aware low-pass sequencing strategy of F1 progeny.</title>
        <authorList>
            <person name="Scaglione D."/>
            <person name="Reyes-Chin-Wo S."/>
            <person name="Acquadro A."/>
            <person name="Froenicke L."/>
            <person name="Portis E."/>
            <person name="Beitel C."/>
            <person name="Tirone M."/>
            <person name="Mauro R."/>
            <person name="Lo Monaco A."/>
            <person name="Mauromicale G."/>
            <person name="Faccioli P."/>
            <person name="Cattivelli L."/>
            <person name="Rieseberg L."/>
            <person name="Michelmore R."/>
            <person name="Lanteri S."/>
        </authorList>
    </citation>
    <scope>NUCLEOTIDE SEQUENCE [LARGE SCALE GENOMIC DNA]</scope>
    <source>
        <strain evidence="3">2C</strain>
    </source>
</reference>
<gene>
    <name evidence="3" type="ORF">Ccrd_006091</name>
</gene>
<dbReference type="InterPro" id="IPR001128">
    <property type="entry name" value="Cyt_P450"/>
</dbReference>
<protein>
    <submittedName>
        <fullName evidence="3">Cytochrome P450</fullName>
    </submittedName>
</protein>
<dbReference type="GO" id="GO:0004497">
    <property type="term" value="F:monooxygenase activity"/>
    <property type="evidence" value="ECO:0007669"/>
    <property type="project" value="InterPro"/>
</dbReference>
<name>A0A103XJH1_CYNCS</name>
<dbReference type="GO" id="GO:0016125">
    <property type="term" value="P:sterol metabolic process"/>
    <property type="evidence" value="ECO:0007669"/>
    <property type="project" value="TreeGrafter"/>
</dbReference>
<dbReference type="GO" id="GO:0016132">
    <property type="term" value="P:brassinosteroid biosynthetic process"/>
    <property type="evidence" value="ECO:0007669"/>
    <property type="project" value="TreeGrafter"/>
</dbReference>